<name>A0A0E1X7V1_9HYPH</name>
<feature type="signal peptide" evidence="1">
    <location>
        <begin position="1"/>
        <end position="24"/>
    </location>
</feature>
<feature type="chain" id="PRO_5002389150" description="Glutelin" evidence="1">
    <location>
        <begin position="25"/>
        <end position="166"/>
    </location>
</feature>
<evidence type="ECO:0000256" key="1">
    <source>
        <dbReference type="SAM" id="SignalP"/>
    </source>
</evidence>
<proteinExistence type="predicted"/>
<keyword evidence="1" id="KW-0732">Signal</keyword>
<evidence type="ECO:0008006" key="3">
    <source>
        <dbReference type="Google" id="ProtNLM"/>
    </source>
</evidence>
<reference evidence="2" key="1">
    <citation type="submission" date="2009-01" db="EMBL/GenBank/DDBJ databases">
        <title>The Genome Sequence of Brucella pinnipedialis M292/94/1.</title>
        <authorList>
            <consortium name="The Broad Institute Genome Sequencing Platform"/>
            <person name="Ward D."/>
            <person name="Young S.K."/>
            <person name="Kodira C.D."/>
            <person name="Zeng Q."/>
            <person name="Koehrsen M."/>
            <person name="Alvarado L."/>
            <person name="Berlin A."/>
            <person name="Borenstein D."/>
            <person name="Chen Z."/>
            <person name="Engels R."/>
            <person name="Freedman E."/>
            <person name="Gellesch M."/>
            <person name="Goldberg J."/>
            <person name="Griggs A."/>
            <person name="Gujja S."/>
            <person name="Heiman D."/>
            <person name="Hepburn T."/>
            <person name="Howarth C."/>
            <person name="Jen D."/>
            <person name="Larson L."/>
            <person name="Lewis B."/>
            <person name="Mehta T."/>
            <person name="Park D."/>
            <person name="Pearson M."/>
            <person name="Roberts A."/>
            <person name="Saif S."/>
            <person name="Shea T."/>
            <person name="Shenoy N."/>
            <person name="Sisk P."/>
            <person name="Stolte C."/>
            <person name="Sykes S."/>
            <person name="Walk T."/>
            <person name="White J."/>
            <person name="Yandava C."/>
            <person name="Whatmore A.M."/>
            <person name="Perrett L.L."/>
            <person name="O'Callaghan D."/>
            <person name="Nusbaum C."/>
            <person name="Galagan J."/>
            <person name="Birren B."/>
        </authorList>
    </citation>
    <scope>NUCLEOTIDE SEQUENCE [LARGE SCALE GENOMIC DNA]</scope>
    <source>
        <strain evidence="2">M292/94/1</strain>
    </source>
</reference>
<dbReference type="AlphaFoldDB" id="A0A0E1X7V1"/>
<dbReference type="EMBL" id="EQ999534">
    <property type="protein sequence ID" value="EEZ29267.1"/>
    <property type="molecule type" value="Genomic_DNA"/>
</dbReference>
<dbReference type="RefSeq" id="WP_002966257.1">
    <property type="nucleotide sequence ID" value="NZ_EQ999534.1"/>
</dbReference>
<dbReference type="Proteomes" id="UP000004659">
    <property type="component" value="Unassembled WGS sequence"/>
</dbReference>
<accession>A0A0E1X7V1</accession>
<dbReference type="HOGENOM" id="CLU_1683268_0_0_5"/>
<protein>
    <recommendedName>
        <fullName evidence="3">Glutelin</fullName>
    </recommendedName>
</protein>
<evidence type="ECO:0000313" key="2">
    <source>
        <dbReference type="EMBL" id="EEZ29267.1"/>
    </source>
</evidence>
<sequence length="166" mass="17923">MKTLITALFLAGIALSAASAPAAAAGFECAYKKAPGDMKHVPDIKYLEGGLTPAMFHQRLAEMVQKLVADKVPPALIVDHFVWAYCPSVAADKSLNDKQKTEHVRRFAADVAALAYTAPSADELDVLVTLPLTQNLLDQIDSAAKDKKISRDDWMLNALQHAIPTP</sequence>
<organism evidence="2">
    <name type="scientific">Brucella pinnipedialis M292/94/1</name>
    <dbReference type="NCBI Taxonomy" id="520462"/>
    <lineage>
        <taxon>Bacteria</taxon>
        <taxon>Pseudomonadati</taxon>
        <taxon>Pseudomonadota</taxon>
        <taxon>Alphaproteobacteria</taxon>
        <taxon>Hyphomicrobiales</taxon>
        <taxon>Brucellaceae</taxon>
        <taxon>Brucella/Ochrobactrum group</taxon>
        <taxon>Brucella</taxon>
    </lineage>
</organism>
<dbReference type="GeneID" id="93015286"/>
<gene>
    <name evidence="2" type="ORF">BALG_02620</name>
</gene>